<accession>A0A161QWY3</accession>
<name>A0A161QWY3_9FUSO</name>
<evidence type="ECO:0000313" key="2">
    <source>
        <dbReference type="Proteomes" id="UP000075816"/>
    </source>
</evidence>
<reference evidence="1 2" key="1">
    <citation type="submission" date="2016-03" db="EMBL/GenBank/DDBJ databases">
        <title>Comparative genomics of human isolates of Fusobacterium necrophorum.</title>
        <authorList>
            <person name="Jensen A."/>
            <person name="Bank S."/>
            <person name="Andersen P.S."/>
            <person name="Kristensen L.H."/>
            <person name="Prag J."/>
        </authorList>
    </citation>
    <scope>NUCLEOTIDE SEQUENCE [LARGE SCALE GENOMIC DNA]</scope>
    <source>
        <strain evidence="1 2">LS_1264</strain>
    </source>
</reference>
<gene>
    <name evidence="1" type="ORF">A2J07_01790</name>
</gene>
<dbReference type="InterPro" id="IPR032580">
    <property type="entry name" value="SatD"/>
</dbReference>
<evidence type="ECO:0000313" key="1">
    <source>
        <dbReference type="EMBL" id="KYL05492.1"/>
    </source>
</evidence>
<protein>
    <submittedName>
        <fullName evidence="1">Uncharacterized protein</fullName>
    </submittedName>
</protein>
<dbReference type="Proteomes" id="UP000075816">
    <property type="component" value="Unassembled WGS sequence"/>
</dbReference>
<dbReference type="EMBL" id="LVEA01000001">
    <property type="protein sequence ID" value="KYL05492.1"/>
    <property type="molecule type" value="Genomic_DNA"/>
</dbReference>
<dbReference type="KEGG" id="fnf:BSQ88_04875"/>
<sequence length="262" mass="30214">MKDYAALMIDLKNSKLYSIEARNQIQQQILKTMQKLNKLFTNSLSKEVEFSAGDEIQGLFSSPSAAYLYFRFFQLLTHPLELHSGIGMGAWNVRLEFSSSTAQDGPAYHYARTAIGEAKKNLEYSTLFYSKRKEDRVINALINAYETLQRKQSKYQAELTLFTEFLYPISANNILSKEKVKEFLENSEQENWKIELINPEEGEEDFYIKTGKKRGLATQLSELLETSRQSTEKSIKSANIYEMRNLSLAILQILRDLEGEKL</sequence>
<dbReference type="RefSeq" id="WP_005959603.1">
    <property type="nucleotide sequence ID" value="NZ_CAXOUM010000027.1"/>
</dbReference>
<proteinExistence type="predicted"/>
<dbReference type="AlphaFoldDB" id="A0A161QWY3"/>
<dbReference type="eggNOG" id="ENOG502Z91D">
    <property type="taxonomic scope" value="Bacteria"/>
</dbReference>
<dbReference type="Pfam" id="PF16264">
    <property type="entry name" value="SatD"/>
    <property type="match status" value="1"/>
</dbReference>
<comment type="caution">
    <text evidence="1">The sequence shown here is derived from an EMBL/GenBank/DDBJ whole genome shotgun (WGS) entry which is preliminary data.</text>
</comment>
<organism evidence="1 2">
    <name type="scientific">Fusobacterium necrophorum subsp. funduliforme</name>
    <dbReference type="NCBI Taxonomy" id="143387"/>
    <lineage>
        <taxon>Bacteria</taxon>
        <taxon>Fusobacteriati</taxon>
        <taxon>Fusobacteriota</taxon>
        <taxon>Fusobacteriia</taxon>
        <taxon>Fusobacteriales</taxon>
        <taxon>Fusobacteriaceae</taxon>
        <taxon>Fusobacterium</taxon>
    </lineage>
</organism>